<protein>
    <submittedName>
        <fullName evidence="2">Uncharacterized protein</fullName>
    </submittedName>
</protein>
<dbReference type="RefSeq" id="WP_344064286.1">
    <property type="nucleotide sequence ID" value="NZ_BAAAPN010000035.1"/>
</dbReference>
<dbReference type="Proteomes" id="UP001501475">
    <property type="component" value="Unassembled WGS sequence"/>
</dbReference>
<reference evidence="3" key="1">
    <citation type="journal article" date="2019" name="Int. J. Syst. Evol. Microbiol.">
        <title>The Global Catalogue of Microorganisms (GCM) 10K type strain sequencing project: providing services to taxonomists for standard genome sequencing and annotation.</title>
        <authorList>
            <consortium name="The Broad Institute Genomics Platform"/>
            <consortium name="The Broad Institute Genome Sequencing Center for Infectious Disease"/>
            <person name="Wu L."/>
            <person name="Ma J."/>
        </authorList>
    </citation>
    <scope>NUCLEOTIDE SEQUENCE [LARGE SCALE GENOMIC DNA]</scope>
    <source>
        <strain evidence="3">JCM 15591</strain>
    </source>
</reference>
<comment type="caution">
    <text evidence="2">The sequence shown here is derived from an EMBL/GenBank/DDBJ whole genome shotgun (WGS) entry which is preliminary data.</text>
</comment>
<organism evidence="2 3">
    <name type="scientific">Nostocoides vanveenii</name>
    <dbReference type="NCBI Taxonomy" id="330835"/>
    <lineage>
        <taxon>Bacteria</taxon>
        <taxon>Bacillati</taxon>
        <taxon>Actinomycetota</taxon>
        <taxon>Actinomycetes</taxon>
        <taxon>Micrococcales</taxon>
        <taxon>Intrasporangiaceae</taxon>
        <taxon>Nostocoides</taxon>
    </lineage>
</organism>
<evidence type="ECO:0000313" key="2">
    <source>
        <dbReference type="EMBL" id="GAA1756300.1"/>
    </source>
</evidence>
<proteinExistence type="predicted"/>
<sequence>MTKTFRGVAALTAAGTLVLGFGAGGAGAAFAGPVADCAQAAYPSSAKAYAARFTAAWSQGNRALAACYAVGPATQFAFAEFARGGSWSHVREAPGDGFTSEYYRNAAGGQLSLLIRSPSAGRQRAITSVELIGGRTGRVTGYADKLIDAWRAGRRHDALQYATPSVVATLWNFTGGAGGACWKRAYANGDTSDTQVGYTCGARMVDLTIKPGAAAGGQPQAVTAAFPGSEG</sequence>
<feature type="chain" id="PRO_5045085335" evidence="1">
    <location>
        <begin position="32"/>
        <end position="231"/>
    </location>
</feature>
<keyword evidence="3" id="KW-1185">Reference proteome</keyword>
<dbReference type="EMBL" id="BAAAPN010000035">
    <property type="protein sequence ID" value="GAA1756300.1"/>
    <property type="molecule type" value="Genomic_DNA"/>
</dbReference>
<feature type="signal peptide" evidence="1">
    <location>
        <begin position="1"/>
        <end position="31"/>
    </location>
</feature>
<evidence type="ECO:0000313" key="3">
    <source>
        <dbReference type="Proteomes" id="UP001501475"/>
    </source>
</evidence>
<gene>
    <name evidence="2" type="ORF">GCM10009810_15020</name>
</gene>
<name>A0ABP4WS35_9MICO</name>
<keyword evidence="1" id="KW-0732">Signal</keyword>
<accession>A0ABP4WS35</accession>
<evidence type="ECO:0000256" key="1">
    <source>
        <dbReference type="SAM" id="SignalP"/>
    </source>
</evidence>